<dbReference type="PANTHER" id="PTHR36587">
    <property type="entry name" value="EXPRESSION SITE-ASSOCIATED GENE 3 (ESAG3)-LIKE PROTEIN"/>
    <property type="match status" value="1"/>
</dbReference>
<dbReference type="Proteomes" id="UP000215127">
    <property type="component" value="Chromosome 12"/>
</dbReference>
<evidence type="ECO:0000313" key="1">
    <source>
        <dbReference type="EMBL" id="SMQ55570.1"/>
    </source>
</evidence>
<evidence type="ECO:0000313" key="2">
    <source>
        <dbReference type="Proteomes" id="UP000215127"/>
    </source>
</evidence>
<accession>A0A1X7S7S0</accession>
<keyword evidence="2" id="KW-1185">Reference proteome</keyword>
<dbReference type="CDD" id="cd22997">
    <property type="entry name" value="GT_LH"/>
    <property type="match status" value="1"/>
</dbReference>
<organism evidence="1 2">
    <name type="scientific">Zymoseptoria tritici (strain ST99CH_3D7)</name>
    <dbReference type="NCBI Taxonomy" id="1276538"/>
    <lineage>
        <taxon>Eukaryota</taxon>
        <taxon>Fungi</taxon>
        <taxon>Dikarya</taxon>
        <taxon>Ascomycota</taxon>
        <taxon>Pezizomycotina</taxon>
        <taxon>Dothideomycetes</taxon>
        <taxon>Dothideomycetidae</taxon>
        <taxon>Mycosphaerellales</taxon>
        <taxon>Mycosphaerellaceae</taxon>
        <taxon>Zymoseptoria</taxon>
    </lineage>
</organism>
<name>A0A1X7S7S0_ZYMT9</name>
<dbReference type="PANTHER" id="PTHR36587:SF2">
    <property type="entry name" value="EXPRESSION SITE-ASSOCIATED GENE 3 (ESAG3)-LIKE PROTEIN"/>
    <property type="match status" value="1"/>
</dbReference>
<dbReference type="STRING" id="1276538.A0A1X7S7S0"/>
<gene>
    <name evidence="1" type="ORF">ZT3D7_G10725</name>
</gene>
<proteinExistence type="predicted"/>
<dbReference type="EMBL" id="LT853703">
    <property type="protein sequence ID" value="SMQ55570.1"/>
    <property type="molecule type" value="Genomic_DNA"/>
</dbReference>
<protein>
    <submittedName>
        <fullName evidence="1">Uncharacterized protein</fullName>
    </submittedName>
</protein>
<dbReference type="AlphaFoldDB" id="A0A1X7S7S0"/>
<reference evidence="1 2" key="1">
    <citation type="submission" date="2016-06" db="EMBL/GenBank/DDBJ databases">
        <authorList>
            <person name="Kjaerup R.B."/>
            <person name="Dalgaard T.S."/>
            <person name="Juul-Madsen H.R."/>
        </authorList>
    </citation>
    <scope>NUCLEOTIDE SEQUENCE [LARGE SCALE GENOMIC DNA]</scope>
</reference>
<sequence>MIQPTKRTAWLCGTLLAALVLLGFTFHDPIRGQPIKASTELGNVDATRPASKLHLLLPASNGAVDLCKTFLTGAILGYPTPTLIAWNQTFNDDRLLGGGSHVAKVYGVLKFFEGMNSSTENDLVMMMDAYDIWFQLRPEVLISRYHSVNQRANERLKQRLGNAYDKENIRQRIIFGAGKRCAPNQMHTIACYPIPASPLPDDLYGGNTDTVMGKNKISSLKQRYLNSGYIIGPQKDMLALFRRAAEKVDAHTDHDPWDNGSGGSDLMYHGSDQSIFNIMYGEQEYQREVLRRRHLSAAERLRGKAKPIPHYLEGTLVADPLKPDFIHEPGVERNGAPDEFGIGLDLWSDLGQQTVNTEDDTRYLTFDKNISEQLAGRNGLFDCQSRVTGDLPQDVLSSSSPLSGMAERASVSWKDTPLFTNLCLNTIPVMIHHNGDKNARAFQWPETWMQQHARALMQEVWSQDEESEEADGKSWKVANLPSGESVTWGETCPSWFDYELFRDVEKPEKEPPPA</sequence>